<dbReference type="AlphaFoldDB" id="A0A1H3ZFL4"/>
<dbReference type="RefSeq" id="WP_092346331.1">
    <property type="nucleotide sequence ID" value="NZ_FNQN01000004.1"/>
</dbReference>
<dbReference type="Proteomes" id="UP000199409">
    <property type="component" value="Unassembled WGS sequence"/>
</dbReference>
<keyword evidence="3" id="KW-1185">Reference proteome</keyword>
<dbReference type="InterPro" id="IPR050289">
    <property type="entry name" value="TorD/DmsD_chaperones"/>
</dbReference>
<evidence type="ECO:0000256" key="1">
    <source>
        <dbReference type="ARBA" id="ARBA00023186"/>
    </source>
</evidence>
<reference evidence="2 3" key="1">
    <citation type="submission" date="2016-10" db="EMBL/GenBank/DDBJ databases">
        <authorList>
            <person name="de Groot N.N."/>
        </authorList>
    </citation>
    <scope>NUCLEOTIDE SEQUENCE [LARGE SCALE GENOMIC DNA]</scope>
    <source>
        <strain evidence="2 3">DSM 7343</strain>
    </source>
</reference>
<dbReference type="Pfam" id="PF02613">
    <property type="entry name" value="Nitrate_red_del"/>
    <property type="match status" value="1"/>
</dbReference>
<evidence type="ECO:0000313" key="3">
    <source>
        <dbReference type="Proteomes" id="UP000199409"/>
    </source>
</evidence>
<dbReference type="OrthoDB" id="13061at2"/>
<keyword evidence="1" id="KW-0143">Chaperone</keyword>
<dbReference type="PANTHER" id="PTHR34227:SF1">
    <property type="entry name" value="DIMETHYL SULFOXIDE REDUCTASE CHAPERONE-RELATED"/>
    <property type="match status" value="1"/>
</dbReference>
<dbReference type="STRING" id="37625.SAMN05660420_01512"/>
<dbReference type="InterPro" id="IPR020945">
    <property type="entry name" value="DMSO/NO3_reduct_chaperone"/>
</dbReference>
<dbReference type="Gene3D" id="1.10.3480.10">
    <property type="entry name" value="TorD-like"/>
    <property type="match status" value="1"/>
</dbReference>
<protein>
    <submittedName>
        <fullName evidence="2">Chaperone TorD involved in molybdoenzyme TorA maturation</fullName>
    </submittedName>
</protein>
<proteinExistence type="predicted"/>
<organism evidence="2 3">
    <name type="scientific">Desulfuromusa kysingii</name>
    <dbReference type="NCBI Taxonomy" id="37625"/>
    <lineage>
        <taxon>Bacteria</taxon>
        <taxon>Pseudomonadati</taxon>
        <taxon>Thermodesulfobacteriota</taxon>
        <taxon>Desulfuromonadia</taxon>
        <taxon>Desulfuromonadales</taxon>
        <taxon>Geopsychrobacteraceae</taxon>
        <taxon>Desulfuromusa</taxon>
    </lineage>
</organism>
<gene>
    <name evidence="2" type="ORF">SAMN05660420_01512</name>
</gene>
<dbReference type="InterPro" id="IPR036411">
    <property type="entry name" value="TorD-like_sf"/>
</dbReference>
<accession>A0A1H3ZFL4</accession>
<sequence length="202" mass="23618">MAQCRAAAESHDAVALRLAGWLKFMAQSMEYPQPDWLTVDHLQLLYSILDELGWNEALEALPHQDHILSELGMVELQVEYTRMFINAIPHIVAPPYGSVYTDSEGILFGPSAEKTKRFYHQQGFDLRGPNDIPDHLNHELRFLSLLLQDGKLCESEQFMAIYFRPWFQLFHDRVVTNTRHPYFRIMAELIHFFTKEDNEHDN</sequence>
<dbReference type="SUPFAM" id="SSF89155">
    <property type="entry name" value="TorD-like"/>
    <property type="match status" value="1"/>
</dbReference>
<dbReference type="PANTHER" id="PTHR34227">
    <property type="entry name" value="CHAPERONE PROTEIN YCDY"/>
    <property type="match status" value="1"/>
</dbReference>
<name>A0A1H3ZFL4_9BACT</name>
<evidence type="ECO:0000313" key="2">
    <source>
        <dbReference type="EMBL" id="SEA22593.1"/>
    </source>
</evidence>
<dbReference type="EMBL" id="FNQN01000004">
    <property type="protein sequence ID" value="SEA22593.1"/>
    <property type="molecule type" value="Genomic_DNA"/>
</dbReference>